<dbReference type="Proteomes" id="UP000324133">
    <property type="component" value="Unassembled WGS sequence"/>
</dbReference>
<evidence type="ECO:0000313" key="2">
    <source>
        <dbReference type="EMBL" id="KAA3439400.1"/>
    </source>
</evidence>
<dbReference type="PANTHER" id="PTHR38598:SF1">
    <property type="entry name" value="INNER MEMBRANE PROTEIN YJCH"/>
    <property type="match status" value="1"/>
</dbReference>
<evidence type="ECO:0000313" key="3">
    <source>
        <dbReference type="Proteomes" id="UP000324133"/>
    </source>
</evidence>
<dbReference type="AlphaFoldDB" id="A0A5B6TIT7"/>
<feature type="transmembrane region" description="Helical" evidence="1">
    <location>
        <begin position="61"/>
        <end position="86"/>
    </location>
</feature>
<gene>
    <name evidence="2" type="ORF">FOA19_01560</name>
</gene>
<dbReference type="PANTHER" id="PTHR38598">
    <property type="entry name" value="INNER MEMBRANE PROTEIN YJCH"/>
    <property type="match status" value="1"/>
</dbReference>
<dbReference type="InterPro" id="IPR052959">
    <property type="entry name" value="Inner_membrane_assoc"/>
</dbReference>
<dbReference type="GO" id="GO:0005886">
    <property type="term" value="C:plasma membrane"/>
    <property type="evidence" value="ECO:0007669"/>
    <property type="project" value="TreeGrafter"/>
</dbReference>
<accession>A0A5B6TIT7</accession>
<keyword evidence="1" id="KW-1133">Transmembrane helix</keyword>
<dbReference type="RefSeq" id="WP_149089043.1">
    <property type="nucleotide sequence ID" value="NZ_VKKY01000001.1"/>
</dbReference>
<dbReference type="InterPro" id="IPR007436">
    <property type="entry name" value="DUF485"/>
</dbReference>
<keyword evidence="1" id="KW-0472">Membrane</keyword>
<name>A0A5B6TIT7_9BACT</name>
<protein>
    <submittedName>
        <fullName evidence="2">DUF485 domain-containing protein</fullName>
    </submittedName>
</protein>
<keyword evidence="3" id="KW-1185">Reference proteome</keyword>
<organism evidence="2 3">
    <name type="scientific">Rufibacter hautae</name>
    <dbReference type="NCBI Taxonomy" id="2595005"/>
    <lineage>
        <taxon>Bacteria</taxon>
        <taxon>Pseudomonadati</taxon>
        <taxon>Bacteroidota</taxon>
        <taxon>Cytophagia</taxon>
        <taxon>Cytophagales</taxon>
        <taxon>Hymenobacteraceae</taxon>
        <taxon>Rufibacter</taxon>
    </lineage>
</organism>
<feature type="transmembrane region" description="Helical" evidence="1">
    <location>
        <begin position="26"/>
        <end position="49"/>
    </location>
</feature>
<sequence length="103" mass="11802">MMTPETQQPHEILDSPDFKKLVKKRWSVSLVLTFTMLLVYFGFLLTVAFNKQVLATRIGEYTTLAIPIGLGIILFAWVLTGIYVFWANSDYDTSVQNLKNKIQ</sequence>
<dbReference type="EMBL" id="VKKY01000001">
    <property type="protein sequence ID" value="KAA3439400.1"/>
    <property type="molecule type" value="Genomic_DNA"/>
</dbReference>
<reference evidence="2 3" key="1">
    <citation type="submission" date="2019-07" db="EMBL/GenBank/DDBJ databases">
        <title>Rufibacter sp. nov., isolated from lake sediment.</title>
        <authorList>
            <person name="Qu J.-H."/>
        </authorList>
    </citation>
    <scope>NUCLEOTIDE SEQUENCE [LARGE SCALE GENOMIC DNA]</scope>
    <source>
        <strain evidence="2 3">NBS58-1</strain>
    </source>
</reference>
<comment type="caution">
    <text evidence="2">The sequence shown here is derived from an EMBL/GenBank/DDBJ whole genome shotgun (WGS) entry which is preliminary data.</text>
</comment>
<keyword evidence="1" id="KW-0812">Transmembrane</keyword>
<evidence type="ECO:0000256" key="1">
    <source>
        <dbReference type="SAM" id="Phobius"/>
    </source>
</evidence>
<proteinExistence type="predicted"/>
<dbReference type="OrthoDB" id="9799991at2"/>
<dbReference type="Pfam" id="PF04341">
    <property type="entry name" value="DUF485"/>
    <property type="match status" value="1"/>
</dbReference>